<name>A0A124FZY3_UNCT6</name>
<dbReference type="Gene3D" id="3.30.420.40">
    <property type="match status" value="2"/>
</dbReference>
<dbReference type="CDD" id="cd00090">
    <property type="entry name" value="HTH_ARSR"/>
    <property type="match status" value="1"/>
</dbReference>
<dbReference type="EMBL" id="LGGX01000042">
    <property type="protein sequence ID" value="KUK85792.1"/>
    <property type="molecule type" value="Genomic_DNA"/>
</dbReference>
<comment type="caution">
    <text evidence="2">The sequence shown here is derived from an EMBL/GenBank/DDBJ whole genome shotgun (WGS) entry which is preliminary data.</text>
</comment>
<dbReference type="PANTHER" id="PTHR18964">
    <property type="entry name" value="ROK (REPRESSOR, ORF, KINASE) FAMILY"/>
    <property type="match status" value="1"/>
</dbReference>
<dbReference type="InterPro" id="IPR036390">
    <property type="entry name" value="WH_DNA-bd_sf"/>
</dbReference>
<dbReference type="Pfam" id="PF00480">
    <property type="entry name" value="ROK"/>
    <property type="match status" value="1"/>
</dbReference>
<dbReference type="InterPro" id="IPR011991">
    <property type="entry name" value="ArsR-like_HTH"/>
</dbReference>
<reference evidence="3" key="1">
    <citation type="journal article" date="2015" name="MBio">
        <title>Genome-Resolved Metagenomic Analysis Reveals Roles for Candidate Phyla and Other Microbial Community Members in Biogeochemical Transformations in Oil Reservoirs.</title>
        <authorList>
            <person name="Hu P."/>
            <person name="Tom L."/>
            <person name="Singh A."/>
            <person name="Thomas B.C."/>
            <person name="Baker B.J."/>
            <person name="Piceno Y.M."/>
            <person name="Andersen G.L."/>
            <person name="Banfield J.F."/>
        </authorList>
    </citation>
    <scope>NUCLEOTIDE SEQUENCE [LARGE SCALE GENOMIC DNA]</scope>
</reference>
<dbReference type="Pfam" id="PF13412">
    <property type="entry name" value="HTH_24"/>
    <property type="match status" value="1"/>
</dbReference>
<sequence length="386" mass="42842">MIISKPEDSRIKNSTTILQLLIKNDGISRADISRITGLTKTTVSTIIKKFQEAGIVEESDQIATGNVGKSPYPLHISPNALNTIGVHLGRNRVETLLMNARMKVIIQNSGENYQHLGPESIMKDLFLNLDKLFDSARRNKIAVKAIGIGIPGPLDIKNGIVKQPPKFQGWKDIPVKEMVEKKYQIPVWIENDASVGALAEKWLGGGRDIHNFIRLILNEGIGAGVVIEDELYRGTYDYVGEIGHFLCFFEGKFYYLEDIAGVDVLLEKAQEKGLRVKNLQEFKELLVGNGKNNEIAQEIISFFASWIGSAIVNAIHMVGPQTVFIGGKMAILGDSFIQSIRQFVSCYLFGNQEVNIRYSGICSNAVTLGAGIYATIRWLEQKSKEI</sequence>
<dbReference type="PROSITE" id="PS01125">
    <property type="entry name" value="ROK"/>
    <property type="match status" value="1"/>
</dbReference>
<dbReference type="SUPFAM" id="SSF53067">
    <property type="entry name" value="Actin-like ATPase domain"/>
    <property type="match status" value="1"/>
</dbReference>
<dbReference type="InterPro" id="IPR000600">
    <property type="entry name" value="ROK"/>
</dbReference>
<dbReference type="PANTHER" id="PTHR18964:SF149">
    <property type="entry name" value="BIFUNCTIONAL UDP-N-ACETYLGLUCOSAMINE 2-EPIMERASE_N-ACETYLMANNOSAMINE KINASE"/>
    <property type="match status" value="1"/>
</dbReference>
<comment type="similarity">
    <text evidence="1">Belongs to the ROK (NagC/XylR) family.</text>
</comment>
<accession>A0A124FZY3</accession>
<gene>
    <name evidence="2" type="ORF">XE03_1888</name>
</gene>
<dbReference type="InterPro" id="IPR049874">
    <property type="entry name" value="ROK_cs"/>
</dbReference>
<dbReference type="InterPro" id="IPR043129">
    <property type="entry name" value="ATPase_NBD"/>
</dbReference>
<proteinExistence type="inferred from homology"/>
<dbReference type="InterPro" id="IPR036388">
    <property type="entry name" value="WH-like_DNA-bd_sf"/>
</dbReference>
<dbReference type="SUPFAM" id="SSF46785">
    <property type="entry name" value="Winged helix' DNA-binding domain"/>
    <property type="match status" value="1"/>
</dbReference>
<dbReference type="Proteomes" id="UP000053467">
    <property type="component" value="Unassembled WGS sequence"/>
</dbReference>
<protein>
    <submittedName>
        <fullName evidence="2">ROK family protein</fullName>
    </submittedName>
</protein>
<dbReference type="Gene3D" id="1.10.10.10">
    <property type="entry name" value="Winged helix-like DNA-binding domain superfamily/Winged helix DNA-binding domain"/>
    <property type="match status" value="1"/>
</dbReference>
<evidence type="ECO:0000313" key="2">
    <source>
        <dbReference type="EMBL" id="KUK85792.1"/>
    </source>
</evidence>
<organism evidence="2 3">
    <name type="scientific">candidate division TA06 bacterium 34_109</name>
    <dbReference type="NCBI Taxonomy" id="1635277"/>
    <lineage>
        <taxon>Bacteria</taxon>
        <taxon>Bacteria division TA06</taxon>
    </lineage>
</organism>
<dbReference type="AlphaFoldDB" id="A0A124FZY3"/>
<evidence type="ECO:0000256" key="1">
    <source>
        <dbReference type="ARBA" id="ARBA00006479"/>
    </source>
</evidence>
<evidence type="ECO:0000313" key="3">
    <source>
        <dbReference type="Proteomes" id="UP000053467"/>
    </source>
</evidence>